<dbReference type="EMBL" id="BPFZ01000013">
    <property type="protein sequence ID" value="GIU67731.1"/>
    <property type="molecule type" value="Genomic_DNA"/>
</dbReference>
<dbReference type="InterPro" id="IPR003425">
    <property type="entry name" value="CCB3/YggT"/>
</dbReference>
<keyword evidence="2" id="KW-1133">Transmembrane helix</keyword>
<organism evidence="3 4">
    <name type="scientific">Candidatus Phycosocius spiralis</name>
    <dbReference type="NCBI Taxonomy" id="2815099"/>
    <lineage>
        <taxon>Bacteria</taxon>
        <taxon>Pseudomonadati</taxon>
        <taxon>Pseudomonadota</taxon>
        <taxon>Alphaproteobacteria</taxon>
        <taxon>Caulobacterales</taxon>
        <taxon>Caulobacterales incertae sedis</taxon>
        <taxon>Candidatus Phycosocius</taxon>
    </lineage>
</organism>
<dbReference type="Pfam" id="PF02325">
    <property type="entry name" value="CCB3_YggT"/>
    <property type="match status" value="1"/>
</dbReference>
<dbReference type="PANTHER" id="PTHR33219">
    <property type="entry name" value="YLMG HOMOLOG PROTEIN 2, CHLOROPLASTIC"/>
    <property type="match status" value="1"/>
</dbReference>
<comment type="caution">
    <text evidence="3">The sequence shown here is derived from an EMBL/GenBank/DDBJ whole genome shotgun (WGS) entry which is preliminary data.</text>
</comment>
<reference evidence="3" key="2">
    <citation type="journal article" date="2023" name="ISME Commun">
        <title>Characterization of a bloom-associated alphaproteobacterial lineage, 'Candidatus Phycosocius': insights into freshwater algal-bacterial interactions.</title>
        <authorList>
            <person name="Tanabe Y."/>
            <person name="Yamaguchi H."/>
            <person name="Yoshida M."/>
            <person name="Kai A."/>
            <person name="Okazaki Y."/>
        </authorList>
    </citation>
    <scope>NUCLEOTIDE SEQUENCE</scope>
    <source>
        <strain evidence="3">BOTRYCO-1</strain>
    </source>
</reference>
<feature type="transmembrane region" description="Helical" evidence="2">
    <location>
        <begin position="16"/>
        <end position="36"/>
    </location>
</feature>
<comment type="similarity">
    <text evidence="1">Belongs to the YggT family.</text>
</comment>
<evidence type="ECO:0000313" key="4">
    <source>
        <dbReference type="Proteomes" id="UP001161064"/>
    </source>
</evidence>
<dbReference type="Proteomes" id="UP001161064">
    <property type="component" value="Unassembled WGS sequence"/>
</dbReference>
<evidence type="ECO:0000256" key="1">
    <source>
        <dbReference type="ARBA" id="ARBA00010894"/>
    </source>
</evidence>
<dbReference type="PANTHER" id="PTHR33219:SF14">
    <property type="entry name" value="PROTEIN COFACTOR ASSEMBLY OF COMPLEX C SUBUNIT B CCB3, CHLOROPLASTIC-RELATED"/>
    <property type="match status" value="1"/>
</dbReference>
<gene>
    <name evidence="3" type="ORF">PsB1_1885</name>
</gene>
<reference evidence="3" key="1">
    <citation type="submission" date="2021-05" db="EMBL/GenBank/DDBJ databases">
        <authorList>
            <person name="Tanabe Y."/>
        </authorList>
    </citation>
    <scope>NUCLEOTIDE SEQUENCE</scope>
    <source>
        <strain evidence="3">BOTRYCO-1</strain>
    </source>
</reference>
<keyword evidence="2" id="KW-0812">Transmembrane</keyword>
<proteinExistence type="inferred from homology"/>
<name>A0ABQ4PXQ6_9PROT</name>
<keyword evidence="4" id="KW-1185">Reference proteome</keyword>
<sequence length="95" mass="10611">MTIGPVEWLFSTVLSLYLWIVIASAVFSWLVAFDVINLRNRLVATIYDTCDRLTTPLLNPIRKILPNLGGVDLSPVVLILGIQMVQNFAVPLIPF</sequence>
<dbReference type="RefSeq" id="WP_284360734.1">
    <property type="nucleotide sequence ID" value="NZ_BPFZ01000013.1"/>
</dbReference>
<accession>A0ABQ4PXQ6</accession>
<protein>
    <submittedName>
        <fullName evidence="3">YggT family protein</fullName>
    </submittedName>
</protein>
<evidence type="ECO:0000313" key="3">
    <source>
        <dbReference type="EMBL" id="GIU67731.1"/>
    </source>
</evidence>
<evidence type="ECO:0000256" key="2">
    <source>
        <dbReference type="SAM" id="Phobius"/>
    </source>
</evidence>
<keyword evidence="2" id="KW-0472">Membrane</keyword>